<sequence>MHALKRNSPLRRIVLASAATVSGMVLLLSMKPHSSPGIAVAAPAPSSSAAGSSGSGGSSGSTGSNGSTGSSGSGSTNGSAGSTGTKTVTGEEAQTRYGPVQVRITVKNGKLTDVTAVEYPQDNPRDQEINSYAVPQLNREALTAQSANIDVVSGATYTSQGYQQSLQSALDSVKG</sequence>
<dbReference type="EMBL" id="CP106793">
    <property type="protein sequence ID" value="UXY18778.1"/>
    <property type="molecule type" value="Genomic_DNA"/>
</dbReference>
<keyword evidence="4" id="KW-1185">Reference proteome</keyword>
<dbReference type="Pfam" id="PF04205">
    <property type="entry name" value="FMN_bind"/>
    <property type="match status" value="1"/>
</dbReference>
<evidence type="ECO:0000259" key="2">
    <source>
        <dbReference type="SMART" id="SM00900"/>
    </source>
</evidence>
<dbReference type="SMART" id="SM00900">
    <property type="entry name" value="FMN_bind"/>
    <property type="match status" value="1"/>
</dbReference>
<evidence type="ECO:0000313" key="4">
    <source>
        <dbReference type="Proteomes" id="UP001061298"/>
    </source>
</evidence>
<dbReference type="Proteomes" id="UP001061298">
    <property type="component" value="Chromosome"/>
</dbReference>
<gene>
    <name evidence="3" type="ORF">N8I84_08620</name>
</gene>
<reference evidence="3" key="1">
    <citation type="submission" date="2022-10" db="EMBL/GenBank/DDBJ databases">
        <authorList>
            <person name="Mo P."/>
        </authorList>
    </citation>
    <scope>NUCLEOTIDE SEQUENCE</scope>
    <source>
        <strain evidence="3">HUAS 13-4</strain>
    </source>
</reference>
<proteinExistence type="predicted"/>
<dbReference type="RefSeq" id="WP_263228987.1">
    <property type="nucleotide sequence ID" value="NZ_CP106793.1"/>
</dbReference>
<accession>A0ABY6E3X3</accession>
<evidence type="ECO:0000256" key="1">
    <source>
        <dbReference type="SAM" id="MobiDB-lite"/>
    </source>
</evidence>
<protein>
    <submittedName>
        <fullName evidence="3">FMN-binding protein</fullName>
    </submittedName>
</protein>
<organism evidence="3 4">
    <name type="scientific">Streptomyces cynarae</name>
    <dbReference type="NCBI Taxonomy" id="2981134"/>
    <lineage>
        <taxon>Bacteria</taxon>
        <taxon>Bacillati</taxon>
        <taxon>Actinomycetota</taxon>
        <taxon>Actinomycetes</taxon>
        <taxon>Kitasatosporales</taxon>
        <taxon>Streptomycetaceae</taxon>
        <taxon>Streptomyces</taxon>
    </lineage>
</organism>
<evidence type="ECO:0000313" key="3">
    <source>
        <dbReference type="EMBL" id="UXY18778.1"/>
    </source>
</evidence>
<dbReference type="InterPro" id="IPR007329">
    <property type="entry name" value="FMN-bd"/>
</dbReference>
<feature type="domain" description="FMN-binding" evidence="2">
    <location>
        <begin position="96"/>
        <end position="173"/>
    </location>
</feature>
<dbReference type="Gene3D" id="3.90.1010.20">
    <property type="match status" value="1"/>
</dbReference>
<feature type="compositionally biased region" description="Low complexity" evidence="1">
    <location>
        <begin position="61"/>
        <end position="85"/>
    </location>
</feature>
<name>A0ABY6E3X3_9ACTN</name>
<feature type="region of interest" description="Disordered" evidence="1">
    <location>
        <begin position="38"/>
        <end position="100"/>
    </location>
</feature>